<proteinExistence type="predicted"/>
<name>A0A1B7MWM6_9AGAM</name>
<organism evidence="2 3">
    <name type="scientific">Rhizopogon vinicolor AM-OR11-026</name>
    <dbReference type="NCBI Taxonomy" id="1314800"/>
    <lineage>
        <taxon>Eukaryota</taxon>
        <taxon>Fungi</taxon>
        <taxon>Dikarya</taxon>
        <taxon>Basidiomycota</taxon>
        <taxon>Agaricomycotina</taxon>
        <taxon>Agaricomycetes</taxon>
        <taxon>Agaricomycetidae</taxon>
        <taxon>Boletales</taxon>
        <taxon>Suillineae</taxon>
        <taxon>Rhizopogonaceae</taxon>
        <taxon>Rhizopogon</taxon>
    </lineage>
</organism>
<dbReference type="Proteomes" id="UP000092154">
    <property type="component" value="Unassembled WGS sequence"/>
</dbReference>
<gene>
    <name evidence="2" type="ORF">K503DRAFT_771919</name>
</gene>
<accession>A0A1B7MWM6</accession>
<evidence type="ECO:0000256" key="1">
    <source>
        <dbReference type="SAM" id="Phobius"/>
    </source>
</evidence>
<protein>
    <submittedName>
        <fullName evidence="2">Uncharacterized protein</fullName>
    </submittedName>
</protein>
<dbReference type="AlphaFoldDB" id="A0A1B7MWM6"/>
<keyword evidence="1" id="KW-1133">Transmembrane helix</keyword>
<keyword evidence="3" id="KW-1185">Reference proteome</keyword>
<keyword evidence="1" id="KW-0812">Transmembrane</keyword>
<evidence type="ECO:0000313" key="3">
    <source>
        <dbReference type="Proteomes" id="UP000092154"/>
    </source>
</evidence>
<keyword evidence="1" id="KW-0472">Membrane</keyword>
<sequence>MTLSRVVWSILVPLYSRVTSVVAVIYSGLHGWLRRVWDSRPSVPARSRCGIVT</sequence>
<dbReference type="EMBL" id="KV448378">
    <property type="protein sequence ID" value="OAX37010.1"/>
    <property type="molecule type" value="Genomic_DNA"/>
</dbReference>
<evidence type="ECO:0000313" key="2">
    <source>
        <dbReference type="EMBL" id="OAX37010.1"/>
    </source>
</evidence>
<dbReference type="InParanoid" id="A0A1B7MWM6"/>
<feature type="transmembrane region" description="Helical" evidence="1">
    <location>
        <begin position="6"/>
        <end position="29"/>
    </location>
</feature>
<reference evidence="2 3" key="1">
    <citation type="submission" date="2016-06" db="EMBL/GenBank/DDBJ databases">
        <title>Comparative genomics of the ectomycorrhizal sister species Rhizopogon vinicolor and Rhizopogon vesiculosus (Basidiomycota: Boletales) reveals a divergence of the mating type B locus.</title>
        <authorList>
            <consortium name="DOE Joint Genome Institute"/>
            <person name="Mujic A.B."/>
            <person name="Kuo A."/>
            <person name="Tritt A."/>
            <person name="Lipzen A."/>
            <person name="Chen C."/>
            <person name="Johnson J."/>
            <person name="Sharma A."/>
            <person name="Barry K."/>
            <person name="Grigoriev I.V."/>
            <person name="Spatafora J.W."/>
        </authorList>
    </citation>
    <scope>NUCLEOTIDE SEQUENCE [LARGE SCALE GENOMIC DNA]</scope>
    <source>
        <strain evidence="2 3">AM-OR11-026</strain>
    </source>
</reference>